<evidence type="ECO:0000313" key="1">
    <source>
        <dbReference type="EMBL" id="ETM52669.1"/>
    </source>
</evidence>
<gene>
    <name evidence="1" type="ORF">L914_03754</name>
</gene>
<proteinExistence type="predicted"/>
<reference evidence="1" key="1">
    <citation type="submission" date="2013-11" db="EMBL/GenBank/DDBJ databases">
        <title>The Genome Sequence of Phytophthora parasitica IAC_01/95.</title>
        <authorList>
            <consortium name="The Broad Institute Genomics Platform"/>
            <person name="Russ C."/>
            <person name="Tyler B."/>
            <person name="Panabieres F."/>
            <person name="Shan W."/>
            <person name="Tripathy S."/>
            <person name="Grunwald N."/>
            <person name="Machado M."/>
            <person name="Johnson C.S."/>
            <person name="Arredondo F."/>
            <person name="Hong C."/>
            <person name="Coffey M."/>
            <person name="Young S.K."/>
            <person name="Zeng Q."/>
            <person name="Gargeya S."/>
            <person name="Fitzgerald M."/>
            <person name="Abouelleil A."/>
            <person name="Alvarado L."/>
            <person name="Chapman S.B."/>
            <person name="Gainer-Dewar J."/>
            <person name="Goldberg J."/>
            <person name="Griggs A."/>
            <person name="Gujja S."/>
            <person name="Hansen M."/>
            <person name="Howarth C."/>
            <person name="Imamovic A."/>
            <person name="Ireland A."/>
            <person name="Larimer J."/>
            <person name="McCowan C."/>
            <person name="Murphy C."/>
            <person name="Pearson M."/>
            <person name="Poon T.W."/>
            <person name="Priest M."/>
            <person name="Roberts A."/>
            <person name="Saif S."/>
            <person name="Shea T."/>
            <person name="Sykes S."/>
            <person name="Wortman J."/>
            <person name="Nusbaum C."/>
            <person name="Birren B."/>
        </authorList>
    </citation>
    <scope>NUCLEOTIDE SEQUENCE [LARGE SCALE GENOMIC DNA]</scope>
    <source>
        <strain evidence="1">IAC_01/95</strain>
    </source>
</reference>
<organism evidence="1">
    <name type="scientific">Phytophthora nicotianae</name>
    <name type="common">Potato buckeye rot agent</name>
    <name type="synonym">Phytophthora parasitica</name>
    <dbReference type="NCBI Taxonomy" id="4792"/>
    <lineage>
        <taxon>Eukaryota</taxon>
        <taxon>Sar</taxon>
        <taxon>Stramenopiles</taxon>
        <taxon>Oomycota</taxon>
        <taxon>Peronosporomycetes</taxon>
        <taxon>Peronosporales</taxon>
        <taxon>Peronosporaceae</taxon>
        <taxon>Phytophthora</taxon>
    </lineage>
</organism>
<sequence>MMSAGTEYHQRPYPVRARSTGLLTKLQPLLFPDRDSLRAVCLESFHRLPRVLESRQWRKRLLATEVSITGSLVKLVYSSSTEIFVQRDDDTLMVDAVYLVHNPLGSCQRESDCSKTTDAALNTSAPPNT</sequence>
<accession>W2NYD2</accession>
<dbReference type="EMBL" id="KI691570">
    <property type="protein sequence ID" value="ETM52669.1"/>
    <property type="molecule type" value="Genomic_DNA"/>
</dbReference>
<dbReference type="Proteomes" id="UP000054532">
    <property type="component" value="Unassembled WGS sequence"/>
</dbReference>
<dbReference type="AlphaFoldDB" id="W2NYD2"/>
<protein>
    <submittedName>
        <fullName evidence="1">Uncharacterized protein</fullName>
    </submittedName>
</protein>
<name>W2NYD2_PHYNI</name>